<evidence type="ECO:0000256" key="2">
    <source>
        <dbReference type="ARBA" id="ARBA00006262"/>
    </source>
</evidence>
<dbReference type="GO" id="GO:0005886">
    <property type="term" value="C:plasma membrane"/>
    <property type="evidence" value="ECO:0007669"/>
    <property type="project" value="TreeGrafter"/>
</dbReference>
<evidence type="ECO:0000256" key="5">
    <source>
        <dbReference type="ARBA" id="ARBA00023136"/>
    </source>
</evidence>
<evidence type="ECO:0000259" key="8">
    <source>
        <dbReference type="Pfam" id="PF00955"/>
    </source>
</evidence>
<comment type="caution">
    <text evidence="9">The sequence shown here is derived from an EMBL/GenBank/DDBJ whole genome shotgun (WGS) entry which is preliminary data.</text>
</comment>
<dbReference type="GO" id="GO:0005452">
    <property type="term" value="F:solute:inorganic anion antiporter activity"/>
    <property type="evidence" value="ECO:0007669"/>
    <property type="project" value="InterPro"/>
</dbReference>
<evidence type="ECO:0000313" key="10">
    <source>
        <dbReference type="Proteomes" id="UP000886520"/>
    </source>
</evidence>
<keyword evidence="3 7" id="KW-0812">Transmembrane</keyword>
<feature type="domain" description="Bicarbonate transporter-like transmembrane" evidence="8">
    <location>
        <begin position="318"/>
        <end position="541"/>
    </location>
</feature>
<gene>
    <name evidence="9" type="ORF">GOP47_0022811</name>
</gene>
<dbReference type="EMBL" id="JABFUD020000022">
    <property type="protein sequence ID" value="KAI5062272.1"/>
    <property type="molecule type" value="Genomic_DNA"/>
</dbReference>
<evidence type="ECO:0000313" key="9">
    <source>
        <dbReference type="EMBL" id="KAI5062272.1"/>
    </source>
</evidence>
<evidence type="ECO:0000256" key="3">
    <source>
        <dbReference type="ARBA" id="ARBA00022692"/>
    </source>
</evidence>
<dbReference type="GO" id="GO:0050801">
    <property type="term" value="P:monoatomic ion homeostasis"/>
    <property type="evidence" value="ECO:0007669"/>
    <property type="project" value="TreeGrafter"/>
</dbReference>
<organism evidence="9 10">
    <name type="scientific">Adiantum capillus-veneris</name>
    <name type="common">Maidenhair fern</name>
    <dbReference type="NCBI Taxonomy" id="13818"/>
    <lineage>
        <taxon>Eukaryota</taxon>
        <taxon>Viridiplantae</taxon>
        <taxon>Streptophyta</taxon>
        <taxon>Embryophyta</taxon>
        <taxon>Tracheophyta</taxon>
        <taxon>Polypodiopsida</taxon>
        <taxon>Polypodiidae</taxon>
        <taxon>Polypodiales</taxon>
        <taxon>Pteridineae</taxon>
        <taxon>Pteridaceae</taxon>
        <taxon>Vittarioideae</taxon>
        <taxon>Adiantum</taxon>
    </lineage>
</organism>
<accession>A0A9D4Z6C4</accession>
<feature type="transmembrane region" description="Helical" evidence="7">
    <location>
        <begin position="354"/>
        <end position="380"/>
    </location>
</feature>
<keyword evidence="4 7" id="KW-1133">Transmembrane helix</keyword>
<feature type="domain" description="Bicarbonate transporter-like transmembrane" evidence="8">
    <location>
        <begin position="129"/>
        <end position="254"/>
    </location>
</feature>
<dbReference type="Pfam" id="PF00955">
    <property type="entry name" value="HCO3_cotransp"/>
    <property type="match status" value="2"/>
</dbReference>
<feature type="transmembrane region" description="Helical" evidence="7">
    <location>
        <begin position="236"/>
        <end position="258"/>
    </location>
</feature>
<evidence type="ECO:0000256" key="6">
    <source>
        <dbReference type="SAM" id="MobiDB-lite"/>
    </source>
</evidence>
<keyword evidence="10" id="KW-1185">Reference proteome</keyword>
<dbReference type="AlphaFoldDB" id="A0A9D4Z6C4"/>
<comment type="similarity">
    <text evidence="2">Belongs to the anion exchanger (TC 2.A.31.3) family.</text>
</comment>
<feature type="compositionally biased region" description="Polar residues" evidence="6">
    <location>
        <begin position="649"/>
        <end position="659"/>
    </location>
</feature>
<feature type="region of interest" description="Disordered" evidence="6">
    <location>
        <begin position="629"/>
        <end position="666"/>
    </location>
</feature>
<keyword evidence="5 7" id="KW-0472">Membrane</keyword>
<evidence type="ECO:0000256" key="7">
    <source>
        <dbReference type="SAM" id="Phobius"/>
    </source>
</evidence>
<dbReference type="Proteomes" id="UP000886520">
    <property type="component" value="Chromosome 22"/>
</dbReference>
<dbReference type="InterPro" id="IPR003020">
    <property type="entry name" value="HCO3_transpt_euk"/>
</dbReference>
<evidence type="ECO:0000256" key="1">
    <source>
        <dbReference type="ARBA" id="ARBA00004141"/>
    </source>
</evidence>
<protein>
    <recommendedName>
        <fullName evidence="8">Bicarbonate transporter-like transmembrane domain-containing protein</fullName>
    </recommendedName>
</protein>
<feature type="transmembrane region" description="Helical" evidence="7">
    <location>
        <begin position="434"/>
        <end position="456"/>
    </location>
</feature>
<comment type="subcellular location">
    <subcellularLocation>
        <location evidence="1">Membrane</location>
        <topology evidence="1">Multi-pass membrane protein</topology>
    </subcellularLocation>
</comment>
<reference evidence="9" key="1">
    <citation type="submission" date="2021-01" db="EMBL/GenBank/DDBJ databases">
        <title>Adiantum capillus-veneris genome.</title>
        <authorList>
            <person name="Fang Y."/>
            <person name="Liao Q."/>
        </authorList>
    </citation>
    <scope>NUCLEOTIDE SEQUENCE</scope>
    <source>
        <strain evidence="9">H3</strain>
        <tissue evidence="9">Leaf</tissue>
    </source>
</reference>
<dbReference type="OrthoDB" id="1735926at2759"/>
<sequence length="870" mass="97810">MDKNVSVRDVDLECIGSVSTSRSKSSTATIFPPILHSQTTSPEAHNLEEPTLCKKIVHVHRKASEKQQKLDAAWLNTEGSGETRNCPIHSNPDNCSRLVDSLWEHGNEDKYKRATMTGLPSFGSAVHFTKQKLSIFAQQWRDGVSSGSKWTIIEACVRITCSNWVWCLVLGTWLEQKTAQKWGPVETVLANAICGCLFELFGGQAILIVGPSSPSLIFIVAITTTAKRLGVDAIPWMGWIGVWGSLVLLLLALFCSLLTMACDYSFLHGAVVGEYTEMERLQTTNTSRICRLQPHSCPNTPHSCSTLAKVEPHPHFTVIPGIMLAGILFIYHHATSGLLQDDVSWTPLYKNSKKWDLCIVALLVFLCSIFGLPYACGMLYQSQVHVRALTLKLHDYSDIEDRRGVVTKVRVQRVSGLGASLLSAAFLLPPVRHIITRIPLAILTGLLMQFTCHLYGRWDIIVLISRFFNNRTQAKSHRRPSKSALCVYTVAQIICMSIVMIVSKTPAAVMFPFFILVTLWVRHSAMRSLFRREDFAKLDTRLHKDCSDMSSSGQLSVASHVHARGQQAWPKISIPQTLNFKAAIAVPMTEVHTTQQQNPACVDGIQADIVAESGESPLPYAMSPSLLHASSRRLKERSRRRYKRKRQLSIDNADTLSSEQQHDEHTPIPPLVKAMMQEHNYPSLYEQDEDINLSKRVSPRLSPQFFRKSKHGPGGQEKPLEVHSNLLYEPKRPARKAMTQNEEPSTSNIAGNEIQSASQREEIARFQGSPGIGRCIRSPPVFKNQSPTIKIYKKKHLKISIAIPRNRAFPKEEIYPGNVGAQDPPRKPYPRLRRCSTSRWPTTHNDSLHHHHERQRHSTSMSKEERVREI</sequence>
<name>A0A9D4Z6C4_ADICA</name>
<dbReference type="InterPro" id="IPR011531">
    <property type="entry name" value="HCO3_transpt-like_TM_dom"/>
</dbReference>
<feature type="compositionally biased region" description="Basic residues" evidence="6">
    <location>
        <begin position="630"/>
        <end position="647"/>
    </location>
</feature>
<feature type="region of interest" description="Disordered" evidence="6">
    <location>
        <begin position="814"/>
        <end position="870"/>
    </location>
</feature>
<feature type="transmembrane region" description="Helical" evidence="7">
    <location>
        <begin position="316"/>
        <end position="334"/>
    </location>
</feature>
<proteinExistence type="inferred from homology"/>
<dbReference type="GO" id="GO:0006820">
    <property type="term" value="P:monoatomic anion transport"/>
    <property type="evidence" value="ECO:0007669"/>
    <property type="project" value="InterPro"/>
</dbReference>
<dbReference type="PANTHER" id="PTHR11453">
    <property type="entry name" value="ANION EXCHANGE PROTEIN"/>
    <property type="match status" value="1"/>
</dbReference>
<feature type="transmembrane region" description="Helical" evidence="7">
    <location>
        <begin position="508"/>
        <end position="525"/>
    </location>
</feature>
<evidence type="ECO:0000256" key="4">
    <source>
        <dbReference type="ARBA" id="ARBA00022989"/>
    </source>
</evidence>